<comment type="caution">
    <text evidence="2">The sequence shown here is derived from an EMBL/GenBank/DDBJ whole genome shotgun (WGS) entry which is preliminary data.</text>
</comment>
<evidence type="ECO:0008006" key="4">
    <source>
        <dbReference type="Google" id="ProtNLM"/>
    </source>
</evidence>
<sequence length="192" mass="19137">MIRTATSTILLLCVWATAQAGVPSASQCSEPAGIRLVGDNGATPDPLGSATFVIRHIDRAPVPGAEVIIDFSACSDVTVSPTALQPGVTFDCANHTVTAIADAFGVVTFDLVGVGNGGSPRSLPNCAAVYASRNGVNGIDASLFAADLFASTYRARSDLNGDGKVDGLDASIFAAALFGGGSTASGATGCSP</sequence>
<evidence type="ECO:0000256" key="1">
    <source>
        <dbReference type="SAM" id="SignalP"/>
    </source>
</evidence>
<proteinExistence type="predicted"/>
<dbReference type="GO" id="GO:0000272">
    <property type="term" value="P:polysaccharide catabolic process"/>
    <property type="evidence" value="ECO:0007669"/>
    <property type="project" value="InterPro"/>
</dbReference>
<feature type="chain" id="PRO_5021791696" description="Dockerin domain-containing protein" evidence="1">
    <location>
        <begin position="21"/>
        <end position="192"/>
    </location>
</feature>
<dbReference type="Proteomes" id="UP000319836">
    <property type="component" value="Unassembled WGS sequence"/>
</dbReference>
<evidence type="ECO:0000313" key="3">
    <source>
        <dbReference type="Proteomes" id="UP000319836"/>
    </source>
</evidence>
<gene>
    <name evidence="2" type="ORF">E6K80_01940</name>
</gene>
<keyword evidence="1" id="KW-0732">Signal</keyword>
<evidence type="ECO:0000313" key="2">
    <source>
        <dbReference type="EMBL" id="TMQ72740.1"/>
    </source>
</evidence>
<name>A0A538UA65_UNCEI</name>
<reference evidence="2 3" key="1">
    <citation type="journal article" date="2019" name="Nat. Microbiol.">
        <title>Mediterranean grassland soil C-N compound turnover is dependent on rainfall and depth, and is mediated by genomically divergent microorganisms.</title>
        <authorList>
            <person name="Diamond S."/>
            <person name="Andeer P.F."/>
            <person name="Li Z."/>
            <person name="Crits-Christoph A."/>
            <person name="Burstein D."/>
            <person name="Anantharaman K."/>
            <person name="Lane K.R."/>
            <person name="Thomas B.C."/>
            <person name="Pan C."/>
            <person name="Northen T.R."/>
            <person name="Banfield J.F."/>
        </authorList>
    </citation>
    <scope>NUCLEOTIDE SEQUENCE [LARGE SCALE GENOMIC DNA]</scope>
    <source>
        <strain evidence="2">WS_10</strain>
    </source>
</reference>
<protein>
    <recommendedName>
        <fullName evidence="4">Dockerin domain-containing protein</fullName>
    </recommendedName>
</protein>
<organism evidence="2 3">
    <name type="scientific">Eiseniibacteriota bacterium</name>
    <dbReference type="NCBI Taxonomy" id="2212470"/>
    <lineage>
        <taxon>Bacteria</taxon>
        <taxon>Candidatus Eiseniibacteriota</taxon>
    </lineage>
</organism>
<feature type="signal peptide" evidence="1">
    <location>
        <begin position="1"/>
        <end position="20"/>
    </location>
</feature>
<dbReference type="Gene3D" id="1.10.1330.10">
    <property type="entry name" value="Dockerin domain"/>
    <property type="match status" value="1"/>
</dbReference>
<dbReference type="InterPro" id="IPR036439">
    <property type="entry name" value="Dockerin_dom_sf"/>
</dbReference>
<dbReference type="AlphaFoldDB" id="A0A538UA65"/>
<dbReference type="EMBL" id="VBPA01000043">
    <property type="protein sequence ID" value="TMQ72740.1"/>
    <property type="molecule type" value="Genomic_DNA"/>
</dbReference>
<accession>A0A538UA65</accession>